<organism evidence="1 2">
    <name type="scientific">Petrolisthes manimaculis</name>
    <dbReference type="NCBI Taxonomy" id="1843537"/>
    <lineage>
        <taxon>Eukaryota</taxon>
        <taxon>Metazoa</taxon>
        <taxon>Ecdysozoa</taxon>
        <taxon>Arthropoda</taxon>
        <taxon>Crustacea</taxon>
        <taxon>Multicrustacea</taxon>
        <taxon>Malacostraca</taxon>
        <taxon>Eumalacostraca</taxon>
        <taxon>Eucarida</taxon>
        <taxon>Decapoda</taxon>
        <taxon>Pleocyemata</taxon>
        <taxon>Anomura</taxon>
        <taxon>Galatheoidea</taxon>
        <taxon>Porcellanidae</taxon>
        <taxon>Petrolisthes</taxon>
    </lineage>
</organism>
<proteinExistence type="predicted"/>
<accession>A0AAE1PX25</accession>
<sequence length="195" mass="21304">MDKLFSGPAVQDVAPLTSCAWRGTVLAPSLSACTTTTAAVVVLPASLTAAPLLYLPHCCIPTLPVSLTVVPLPPTHLTCLTVAALPHFPHLQHLALPPSLLHVRHTSLKAKRLPHLNHCSLFLPADTFSLQPIKFTSLSALCLYYISHHITSHQNISPVSVSGWEHFHAGFWQRRLSFLSVCFELNMYRTGHPNA</sequence>
<dbReference type="EMBL" id="JAWZYT010001146">
    <property type="protein sequence ID" value="KAK4315089.1"/>
    <property type="molecule type" value="Genomic_DNA"/>
</dbReference>
<reference evidence="1" key="1">
    <citation type="submission" date="2023-11" db="EMBL/GenBank/DDBJ databases">
        <title>Genome assemblies of two species of porcelain crab, Petrolisthes cinctipes and Petrolisthes manimaculis (Anomura: Porcellanidae).</title>
        <authorList>
            <person name="Angst P."/>
        </authorList>
    </citation>
    <scope>NUCLEOTIDE SEQUENCE</scope>
    <source>
        <strain evidence="1">PB745_02</strain>
        <tissue evidence="1">Gill</tissue>
    </source>
</reference>
<dbReference type="Proteomes" id="UP001292094">
    <property type="component" value="Unassembled WGS sequence"/>
</dbReference>
<gene>
    <name evidence="1" type="ORF">Pmani_013668</name>
</gene>
<keyword evidence="2" id="KW-1185">Reference proteome</keyword>
<evidence type="ECO:0000313" key="2">
    <source>
        <dbReference type="Proteomes" id="UP001292094"/>
    </source>
</evidence>
<dbReference type="PROSITE" id="PS51257">
    <property type="entry name" value="PROKAR_LIPOPROTEIN"/>
    <property type="match status" value="1"/>
</dbReference>
<evidence type="ECO:0000313" key="1">
    <source>
        <dbReference type="EMBL" id="KAK4315089.1"/>
    </source>
</evidence>
<dbReference type="AlphaFoldDB" id="A0AAE1PX25"/>
<comment type="caution">
    <text evidence="1">The sequence shown here is derived from an EMBL/GenBank/DDBJ whole genome shotgun (WGS) entry which is preliminary data.</text>
</comment>
<protein>
    <submittedName>
        <fullName evidence="1">Uncharacterized protein</fullName>
    </submittedName>
</protein>
<name>A0AAE1PX25_9EUCA</name>